<dbReference type="InterPro" id="IPR043502">
    <property type="entry name" value="DNA/RNA_pol_sf"/>
</dbReference>
<feature type="compositionally biased region" description="Low complexity" evidence="1">
    <location>
        <begin position="300"/>
        <end position="322"/>
    </location>
</feature>
<dbReference type="Pfam" id="PF18701">
    <property type="entry name" value="DUF5641"/>
    <property type="match status" value="1"/>
</dbReference>
<dbReference type="GO" id="GO:0042575">
    <property type="term" value="C:DNA polymerase complex"/>
    <property type="evidence" value="ECO:0007669"/>
    <property type="project" value="UniProtKB-ARBA"/>
</dbReference>
<feature type="domain" description="Integrase catalytic" evidence="2">
    <location>
        <begin position="1490"/>
        <end position="1684"/>
    </location>
</feature>
<sequence>MELDQLYFERDLCLSSLQRMVDCSNDEEEFRVRVKELNSIKKQFSSVQLKIEKFLVKNGEFKKDEQLAIREKFDDSYYKIQVVSDRIKSIQRKQSIAHDYHSAQATTPTGHTRIQLPALSLPIFQGQLTEWNAFYDLFNSLVHNNENLSDVERFRYLLLSLRGEPYNLIKSIPITEANYINALQVLLNRYENKRIIATKHLDKIIDVQPMNENNPQNSLRNILNVYHENLTALKSLELPVTHWSFMLLNILLRKITSDVRRRFELSLTSSSAIPNVSELLDFLEKELTASEVMSTSMVSRVPATARPATTRPAPPAAASSRTGLARSASDAQGATPPARLARAMSHHAATLFTSSASRIKCNFCKDNSHPMYRCDHFNKLTSTERLRFINENKLCLNCLFSGHKESDCKSKHNCHVCSQRHHTSIHNIIGTTQSTIALTSQHIFSPKFSSSVAEPSSPDNLVADTSSPKSSSGLVAGISSPKLIRTPCTSSLVAESSSTPTLQRSVQGHNNNCTVLLTTALVNLRPMDSSPSVPRLVRALVDQGSQATLITEACVQRLRLPRYHSSTSTTVSGIGDKNEQPRGFVICEVTPHDRSEPKLYIEALILPNITSYVPSIPSSFEHISHLKNLPLADPELRSARPVELLLGSDYTDQILLHNNIKGPPGTPVAINSIFGYLLNGTIAHSIPVRLHTNLSTCQLDIQLQKFWELESIPEVKSLTKDEQLCEKIFVETHSRDETGKYTVSLPFKEDAPPLGESREIALSRFNKLEQRFERQPTLRVEYAQCLQEYLAMGHMERVTDPADCDITPYYIPHHCVVKKNATTTKCRVVFDASCKTTSGRSLNDNLLIGQKLHQDVPEVLLRFRLNKIVFTADIKMMYRYINLRLQDRDFQRILWRNSISDPIEEYRLCTVTFGVASSPFLALRTLRQLALDEAKSFPRASQVLLTSVFVDDVVYGADTLPEALALQRELTAICKAGTFELRKWTSNNSEFLSHIKHDNSHQDDAHILSALDSDSSVKVLGLKWNPTTDSFSYQVESPTQNCTKRIMLSEISKIYDPLGFLSPIILFAKHLIQLLWVAGTGWDESPPTGIRDLWVDFISELHHLQNISIPRHVLPAHADIQIHGFSDASEKAYAACVYLRVIDANGDIQTHLLLSKTKLAPLKRVSLPRLELCGAELLSKLISKILTTLGDILSIEDVYAWSDSSITLAWLRSPPHEWRTFVSNRVTETTARVPAAHWRHVRSEDNPADIASRGVLPSQLDHQQWFHGPAWLSLSQADWPVSNIDITTDEERRKHVLTSQTEKSDFISDFIERYSSLPKLVRIFSLVMRFINKCRKTSTSHKLNTVHENKLSLNKLIFLVQQQEFAEDISRIKNDDNCSNRLQKLKPFIDDAGLLRVGGRIQRSHLSYDAKHPILLPKRHALTTLLIDFYHFIHLHVGPQTLQYIISQSYWILSARSVIRTRTRRCVRCFRLRPVAPQPVMAPLPAARVRALRPFLHVAVDFAGHFNLKSGSHRNAKIIKAYVCVFVCMSTKALHLELVPNLSTESFLNALRRFISRRGLCTDIYSDCGRNFIGCDRYLQELFNFLNNENIQNNLNQEVNQLSITWHFNPPYGSHFGGIFEAAVKSMKTHLYRVVGNLTLNYDEFNTILCQIEAILNSRPLTIQSNDPSDPLPLTPGHFLIGEPLTSLPEFDYNSENPSRLVRWQIIQQATQHFWKRWSVEYLHQLSQRSKWFRDTSYTPLKEGTVVVLVDNNLPPLQWRLARVHKLHPGADGVTRVVTVRIGNNFTKRPVVKVCPLPIE</sequence>
<dbReference type="PANTHER" id="PTHR47331:SF1">
    <property type="entry name" value="GAG-LIKE PROTEIN"/>
    <property type="match status" value="1"/>
</dbReference>
<dbReference type="Gene3D" id="3.30.420.10">
    <property type="entry name" value="Ribonuclease H-like superfamily/Ribonuclease H"/>
    <property type="match status" value="1"/>
</dbReference>
<dbReference type="EMBL" id="JBEDNZ010000008">
    <property type="protein sequence ID" value="KAL0839217.1"/>
    <property type="molecule type" value="Genomic_DNA"/>
</dbReference>
<comment type="caution">
    <text evidence="3">The sequence shown here is derived from an EMBL/GenBank/DDBJ whole genome shotgun (WGS) entry which is preliminary data.</text>
</comment>
<dbReference type="InterPro" id="IPR036397">
    <property type="entry name" value="RNaseH_sf"/>
</dbReference>
<dbReference type="GO" id="GO:0071897">
    <property type="term" value="P:DNA biosynthetic process"/>
    <property type="evidence" value="ECO:0007669"/>
    <property type="project" value="UniProtKB-ARBA"/>
</dbReference>
<evidence type="ECO:0000256" key="1">
    <source>
        <dbReference type="SAM" id="MobiDB-lite"/>
    </source>
</evidence>
<proteinExistence type="predicted"/>
<dbReference type="CDD" id="cd00303">
    <property type="entry name" value="retropepsin_like"/>
    <property type="match status" value="1"/>
</dbReference>
<dbReference type="SUPFAM" id="SSF56672">
    <property type="entry name" value="DNA/RNA polymerases"/>
    <property type="match status" value="1"/>
</dbReference>
<dbReference type="Pfam" id="PF05380">
    <property type="entry name" value="Peptidase_A17"/>
    <property type="match status" value="1"/>
</dbReference>
<reference evidence="3 4" key="1">
    <citation type="submission" date="2024-06" db="EMBL/GenBank/DDBJ databases">
        <title>A chromosome-level genome assembly of beet webworm, Loxostege sticticalis.</title>
        <authorList>
            <person name="Zhang Y."/>
        </authorList>
    </citation>
    <scope>NUCLEOTIDE SEQUENCE [LARGE SCALE GENOMIC DNA]</scope>
    <source>
        <strain evidence="3">AQ028</strain>
        <tissue evidence="3">Male pupae</tissue>
    </source>
</reference>
<protein>
    <recommendedName>
        <fullName evidence="2">Integrase catalytic domain-containing protein</fullName>
    </recommendedName>
</protein>
<evidence type="ECO:0000313" key="4">
    <source>
        <dbReference type="Proteomes" id="UP001549921"/>
    </source>
</evidence>
<dbReference type="Proteomes" id="UP001549921">
    <property type="component" value="Unassembled WGS sequence"/>
</dbReference>
<feature type="region of interest" description="Disordered" evidence="1">
    <location>
        <begin position="449"/>
        <end position="474"/>
    </location>
</feature>
<name>A0ABD0T777_LOXSC</name>
<dbReference type="PANTHER" id="PTHR47331">
    <property type="entry name" value="PHD-TYPE DOMAIN-CONTAINING PROTEIN"/>
    <property type="match status" value="1"/>
</dbReference>
<dbReference type="InterPro" id="IPR040676">
    <property type="entry name" value="DUF5641"/>
</dbReference>
<gene>
    <name evidence="3" type="ORF">ABMA28_015989</name>
</gene>
<feature type="region of interest" description="Disordered" evidence="1">
    <location>
        <begin position="300"/>
        <end position="336"/>
    </location>
</feature>
<dbReference type="CDD" id="cd01644">
    <property type="entry name" value="RT_pepA17"/>
    <property type="match status" value="1"/>
</dbReference>
<feature type="compositionally biased region" description="Polar residues" evidence="1">
    <location>
        <begin position="449"/>
        <end position="473"/>
    </location>
</feature>
<dbReference type="SUPFAM" id="SSF53098">
    <property type="entry name" value="Ribonuclease H-like"/>
    <property type="match status" value="1"/>
</dbReference>
<accession>A0ABD0T777</accession>
<organism evidence="3 4">
    <name type="scientific">Loxostege sticticalis</name>
    <name type="common">Beet webworm moth</name>
    <dbReference type="NCBI Taxonomy" id="481309"/>
    <lineage>
        <taxon>Eukaryota</taxon>
        <taxon>Metazoa</taxon>
        <taxon>Ecdysozoa</taxon>
        <taxon>Arthropoda</taxon>
        <taxon>Hexapoda</taxon>
        <taxon>Insecta</taxon>
        <taxon>Pterygota</taxon>
        <taxon>Neoptera</taxon>
        <taxon>Endopterygota</taxon>
        <taxon>Lepidoptera</taxon>
        <taxon>Glossata</taxon>
        <taxon>Ditrysia</taxon>
        <taxon>Pyraloidea</taxon>
        <taxon>Crambidae</taxon>
        <taxon>Pyraustinae</taxon>
        <taxon>Loxostege</taxon>
    </lineage>
</organism>
<dbReference type="InterPro" id="IPR001584">
    <property type="entry name" value="Integrase_cat-core"/>
</dbReference>
<evidence type="ECO:0000313" key="3">
    <source>
        <dbReference type="EMBL" id="KAL0839217.1"/>
    </source>
</evidence>
<dbReference type="InterPro" id="IPR012337">
    <property type="entry name" value="RNaseH-like_sf"/>
</dbReference>
<dbReference type="InterPro" id="IPR008042">
    <property type="entry name" value="Retrotrans_Pao"/>
</dbReference>
<dbReference type="Pfam" id="PF03564">
    <property type="entry name" value="DUF1759"/>
    <property type="match status" value="1"/>
</dbReference>
<dbReference type="InterPro" id="IPR005312">
    <property type="entry name" value="DUF1759"/>
</dbReference>
<evidence type="ECO:0000259" key="2">
    <source>
        <dbReference type="PROSITE" id="PS50994"/>
    </source>
</evidence>
<dbReference type="PROSITE" id="PS50994">
    <property type="entry name" value="INTEGRASE"/>
    <property type="match status" value="1"/>
</dbReference>